<keyword evidence="6" id="KW-0238">DNA-binding</keyword>
<dbReference type="InterPro" id="IPR050536">
    <property type="entry name" value="DtxR_MntR_Metal-Reg"/>
</dbReference>
<dbReference type="Pfam" id="PF01325">
    <property type="entry name" value="Fe_dep_repress"/>
    <property type="match status" value="1"/>
</dbReference>
<evidence type="ECO:0000313" key="10">
    <source>
        <dbReference type="Proteomes" id="UP001500221"/>
    </source>
</evidence>
<dbReference type="InterPro" id="IPR008988">
    <property type="entry name" value="Transcriptional_repressor_C"/>
</dbReference>
<dbReference type="PROSITE" id="PS50944">
    <property type="entry name" value="HTH_DTXR"/>
    <property type="match status" value="1"/>
</dbReference>
<evidence type="ECO:0000256" key="4">
    <source>
        <dbReference type="ARBA" id="ARBA00023004"/>
    </source>
</evidence>
<gene>
    <name evidence="9" type="ORF">GCM10023340_12770</name>
</gene>
<reference evidence="10" key="1">
    <citation type="journal article" date="2019" name="Int. J. Syst. Evol. Microbiol.">
        <title>The Global Catalogue of Microorganisms (GCM) 10K type strain sequencing project: providing services to taxonomists for standard genome sequencing and annotation.</title>
        <authorList>
            <consortium name="The Broad Institute Genomics Platform"/>
            <consortium name="The Broad Institute Genome Sequencing Center for Infectious Disease"/>
            <person name="Wu L."/>
            <person name="Ma J."/>
        </authorList>
    </citation>
    <scope>NUCLEOTIDE SEQUENCE [LARGE SCALE GENOMIC DNA]</scope>
    <source>
        <strain evidence="10">JCM 18459</strain>
    </source>
</reference>
<evidence type="ECO:0000256" key="6">
    <source>
        <dbReference type="ARBA" id="ARBA00023125"/>
    </source>
</evidence>
<keyword evidence="4" id="KW-0408">Iron</keyword>
<comment type="caution">
    <text evidence="9">The sequence shown here is derived from an EMBL/GenBank/DDBJ whole genome shotgun (WGS) entry which is preliminary data.</text>
</comment>
<evidence type="ECO:0000256" key="3">
    <source>
        <dbReference type="ARBA" id="ARBA00011738"/>
    </source>
</evidence>
<dbReference type="SMART" id="SM00529">
    <property type="entry name" value="HTH_DTXR"/>
    <property type="match status" value="1"/>
</dbReference>
<dbReference type="PANTHER" id="PTHR33238:SF10">
    <property type="entry name" value="IRON-DEPENDENT REPRESSOR IDER"/>
    <property type="match status" value="1"/>
</dbReference>
<keyword evidence="7" id="KW-0804">Transcription</keyword>
<evidence type="ECO:0000256" key="7">
    <source>
        <dbReference type="ARBA" id="ARBA00023163"/>
    </source>
</evidence>
<dbReference type="Gene3D" id="1.10.60.10">
    <property type="entry name" value="Iron dependent repressor, metal binding and dimerisation domain"/>
    <property type="match status" value="1"/>
</dbReference>
<evidence type="ECO:0000256" key="1">
    <source>
        <dbReference type="ARBA" id="ARBA00004496"/>
    </source>
</evidence>
<dbReference type="Proteomes" id="UP001500221">
    <property type="component" value="Unassembled WGS sequence"/>
</dbReference>
<name>A0ABP9PDB7_9ACTN</name>
<keyword evidence="5" id="KW-0805">Transcription regulation</keyword>
<dbReference type="InterPro" id="IPR038157">
    <property type="entry name" value="FeoA_core_dom"/>
</dbReference>
<dbReference type="EMBL" id="BAABKG010000002">
    <property type="protein sequence ID" value="GAA5144694.1"/>
    <property type="molecule type" value="Genomic_DNA"/>
</dbReference>
<evidence type="ECO:0000256" key="2">
    <source>
        <dbReference type="ARBA" id="ARBA00007871"/>
    </source>
</evidence>
<accession>A0ABP9PDB7</accession>
<dbReference type="InterPro" id="IPR022689">
    <property type="entry name" value="Iron_dep_repressor"/>
</dbReference>
<feature type="domain" description="HTH dtxR-type" evidence="8">
    <location>
        <begin position="27"/>
        <end position="88"/>
    </location>
</feature>
<dbReference type="InterPro" id="IPR001367">
    <property type="entry name" value="Fe_dep_repressor"/>
</dbReference>
<dbReference type="Gene3D" id="1.10.10.10">
    <property type="entry name" value="Winged helix-like DNA-binding domain superfamily/Winged helix DNA-binding domain"/>
    <property type="match status" value="1"/>
</dbReference>
<comment type="subcellular location">
    <subcellularLocation>
        <location evidence="1">Cytoplasm</location>
    </subcellularLocation>
</comment>
<proteinExistence type="inferred from homology"/>
<organism evidence="9 10">
    <name type="scientific">Nocardioides marinquilinus</name>
    <dbReference type="NCBI Taxonomy" id="1210400"/>
    <lineage>
        <taxon>Bacteria</taxon>
        <taxon>Bacillati</taxon>
        <taxon>Actinomycetota</taxon>
        <taxon>Actinomycetes</taxon>
        <taxon>Propionibacteriales</taxon>
        <taxon>Nocardioidaceae</taxon>
        <taxon>Nocardioides</taxon>
    </lineage>
</organism>
<evidence type="ECO:0000256" key="5">
    <source>
        <dbReference type="ARBA" id="ARBA00023015"/>
    </source>
</evidence>
<dbReference type="SUPFAM" id="SSF46785">
    <property type="entry name" value="Winged helix' DNA-binding domain"/>
    <property type="match status" value="1"/>
</dbReference>
<dbReference type="PANTHER" id="PTHR33238">
    <property type="entry name" value="IRON (METAL) DEPENDENT REPRESSOR, DTXR FAMILY"/>
    <property type="match status" value="1"/>
</dbReference>
<dbReference type="InterPro" id="IPR036388">
    <property type="entry name" value="WH-like_DNA-bd_sf"/>
</dbReference>
<comment type="subunit">
    <text evidence="3">Homodimer.</text>
</comment>
<dbReference type="InterPro" id="IPR036390">
    <property type="entry name" value="WH_DNA-bd_sf"/>
</dbReference>
<dbReference type="Pfam" id="PF02742">
    <property type="entry name" value="Fe_dep_repr_C"/>
    <property type="match status" value="1"/>
</dbReference>
<evidence type="ECO:0000313" key="9">
    <source>
        <dbReference type="EMBL" id="GAA5144694.1"/>
    </source>
</evidence>
<protein>
    <submittedName>
        <fullName evidence="9">Metal-dependent transcriptional regulator</fullName>
    </submittedName>
</protein>
<dbReference type="SUPFAM" id="SSF50037">
    <property type="entry name" value="C-terminal domain of transcriptional repressors"/>
    <property type="match status" value="1"/>
</dbReference>
<keyword evidence="10" id="KW-1185">Reference proteome</keyword>
<comment type="similarity">
    <text evidence="2">Belongs to the DtxR/MntR family.</text>
</comment>
<dbReference type="SUPFAM" id="SSF47979">
    <property type="entry name" value="Iron-dependent repressor protein, dimerization domain"/>
    <property type="match status" value="1"/>
</dbReference>
<sequence length="251" mass="27867">MRPLCQPSLSWLSPLWAMGDNGIVSDLIDTTEMYLRTIYELVEEGITPLRARIAERLHQSGPTVSQTVARMERDGLLTVEGDRHLELTDEGRSLATRVMRKHRLAERLLSDVIGLDWELVHVEACRWEHVISEAVERRLVELLDHPTASPYGNPIPGLDELGEETVEEAFMSDVEPLSSAASDTEGRVLVRRISEEMQKDEVLMSAMRRAGAMPDKTVTIVSTEAGVLVGSGGETAEIFPDAAAHIFVKKL</sequence>
<dbReference type="InterPro" id="IPR036421">
    <property type="entry name" value="Fe_dep_repressor_sf"/>
</dbReference>
<dbReference type="Gene3D" id="2.30.30.90">
    <property type="match status" value="1"/>
</dbReference>
<evidence type="ECO:0000259" key="8">
    <source>
        <dbReference type="PROSITE" id="PS50944"/>
    </source>
</evidence>
<dbReference type="InterPro" id="IPR022687">
    <property type="entry name" value="HTH_DTXR"/>
</dbReference>